<organism evidence="1 2">
    <name type="scientific">Parasponia andersonii</name>
    <name type="common">Sponia andersonii</name>
    <dbReference type="NCBI Taxonomy" id="3476"/>
    <lineage>
        <taxon>Eukaryota</taxon>
        <taxon>Viridiplantae</taxon>
        <taxon>Streptophyta</taxon>
        <taxon>Embryophyta</taxon>
        <taxon>Tracheophyta</taxon>
        <taxon>Spermatophyta</taxon>
        <taxon>Magnoliopsida</taxon>
        <taxon>eudicotyledons</taxon>
        <taxon>Gunneridae</taxon>
        <taxon>Pentapetalae</taxon>
        <taxon>rosids</taxon>
        <taxon>fabids</taxon>
        <taxon>Rosales</taxon>
        <taxon>Cannabaceae</taxon>
        <taxon>Parasponia</taxon>
    </lineage>
</organism>
<feature type="non-terminal residue" evidence="1">
    <location>
        <position position="122"/>
    </location>
</feature>
<dbReference type="Proteomes" id="UP000237105">
    <property type="component" value="Unassembled WGS sequence"/>
</dbReference>
<reference evidence="2" key="1">
    <citation type="submission" date="2016-06" db="EMBL/GenBank/DDBJ databases">
        <title>Parallel loss of symbiosis genes in relatives of nitrogen-fixing non-legume Parasponia.</title>
        <authorList>
            <person name="Van Velzen R."/>
            <person name="Holmer R."/>
            <person name="Bu F."/>
            <person name="Rutten L."/>
            <person name="Van Zeijl A."/>
            <person name="Liu W."/>
            <person name="Santuari L."/>
            <person name="Cao Q."/>
            <person name="Sharma T."/>
            <person name="Shen D."/>
            <person name="Roswanjaya Y."/>
            <person name="Wardhani T."/>
            <person name="Kalhor M.S."/>
            <person name="Jansen J."/>
            <person name="Van den Hoogen J."/>
            <person name="Gungor B."/>
            <person name="Hartog M."/>
            <person name="Hontelez J."/>
            <person name="Verver J."/>
            <person name="Yang W.-C."/>
            <person name="Schijlen E."/>
            <person name="Repin R."/>
            <person name="Schilthuizen M."/>
            <person name="Schranz E."/>
            <person name="Heidstra R."/>
            <person name="Miyata K."/>
            <person name="Fedorova E."/>
            <person name="Kohlen W."/>
            <person name="Bisseling T."/>
            <person name="Smit S."/>
            <person name="Geurts R."/>
        </authorList>
    </citation>
    <scope>NUCLEOTIDE SEQUENCE [LARGE SCALE GENOMIC DNA]</scope>
    <source>
        <strain evidence="2">cv. WU1-14</strain>
    </source>
</reference>
<proteinExistence type="predicted"/>
<name>A0A2P5C1V4_PARAD</name>
<sequence length="122" mass="12778">MSAVPPSPSSSSVFCLDGDPPDAAECQRDNDSDGALCPVCHLQYAYRLGGGLLRLQACSHPQEELLSHLLSPAAARSPHLLGAATVGQTLGLSCQALRRRRGVVLPLGKRGILPDPLSLLAE</sequence>
<accession>A0A2P5C1V4</accession>
<evidence type="ECO:0000313" key="1">
    <source>
        <dbReference type="EMBL" id="PON55063.1"/>
    </source>
</evidence>
<evidence type="ECO:0000313" key="2">
    <source>
        <dbReference type="Proteomes" id="UP000237105"/>
    </source>
</evidence>
<dbReference type="AlphaFoldDB" id="A0A2P5C1V4"/>
<comment type="caution">
    <text evidence="1">The sequence shown here is derived from an EMBL/GenBank/DDBJ whole genome shotgun (WGS) entry which is preliminary data.</text>
</comment>
<gene>
    <name evidence="1" type="ORF">PanWU01x14_189910</name>
</gene>
<dbReference type="EMBL" id="JXTB01000186">
    <property type="protein sequence ID" value="PON55063.1"/>
    <property type="molecule type" value="Genomic_DNA"/>
</dbReference>
<keyword evidence="2" id="KW-1185">Reference proteome</keyword>
<protein>
    <submittedName>
        <fullName evidence="1">Uncharacterized protein</fullName>
    </submittedName>
</protein>